<evidence type="ECO:0000313" key="3">
    <source>
        <dbReference type="Proteomes" id="UP000011205"/>
    </source>
</evidence>
<proteinExistence type="predicted"/>
<comment type="caution">
    <text evidence="2">The sequence shown here is derived from an EMBL/GenBank/DDBJ whole genome shotgun (WGS) entry which is preliminary data.</text>
</comment>
<organism evidence="2 3">
    <name type="scientific">Streptomyces viridochromogenes Tue57</name>
    <dbReference type="NCBI Taxonomy" id="1160705"/>
    <lineage>
        <taxon>Bacteria</taxon>
        <taxon>Bacillati</taxon>
        <taxon>Actinomycetota</taxon>
        <taxon>Actinomycetes</taxon>
        <taxon>Kitasatosporales</taxon>
        <taxon>Streptomycetaceae</taxon>
        <taxon>Streptomyces</taxon>
    </lineage>
</organism>
<evidence type="ECO:0000256" key="1">
    <source>
        <dbReference type="SAM" id="MobiDB-lite"/>
    </source>
</evidence>
<reference evidence="2 3" key="1">
    <citation type="journal article" date="2013" name="Genome Announc.">
        <title>Draft Genome Sequence of Streptomyces viridochromogenes Strain Tu57, Producer of Avilamycin.</title>
        <authorList>
            <person name="Gruning B.A."/>
            <person name="Erxleben A."/>
            <person name="Hahnlein A."/>
            <person name="Gunther S."/>
        </authorList>
    </citation>
    <scope>NUCLEOTIDE SEQUENCE [LARGE SCALE GENOMIC DNA]</scope>
    <source>
        <strain evidence="2 3">Tue57</strain>
    </source>
</reference>
<protein>
    <submittedName>
        <fullName evidence="2">Uncharacterized protein</fullName>
    </submittedName>
</protein>
<dbReference type="Proteomes" id="UP000011205">
    <property type="component" value="Unassembled WGS sequence"/>
</dbReference>
<accession>L8P8H9</accession>
<dbReference type="PATRIC" id="fig|1160705.3.peg.6536"/>
<feature type="compositionally biased region" description="Pro residues" evidence="1">
    <location>
        <begin position="1"/>
        <end position="15"/>
    </location>
</feature>
<dbReference type="AlphaFoldDB" id="L8P8H9"/>
<name>L8P8H9_STRVR</name>
<gene>
    <name evidence="2" type="ORF">STVIR_6616</name>
</gene>
<evidence type="ECO:0000313" key="2">
    <source>
        <dbReference type="EMBL" id="ELS52469.1"/>
    </source>
</evidence>
<sequence length="123" mass="13373">MLIPPHVVPQRPPEQQPLRIRHLGPTGTALLPHRPPPPTDPRDGGPLWRGGGRSGEGARGDGRHTRAYAAGRAGGVVRGRLERPGRSFLGSVRMFSAPVWAFRPVRRGRRGSSPRRMGSGWEG</sequence>
<feature type="region of interest" description="Disordered" evidence="1">
    <location>
        <begin position="1"/>
        <end position="65"/>
    </location>
</feature>
<dbReference type="EMBL" id="AMLP01000208">
    <property type="protein sequence ID" value="ELS52469.1"/>
    <property type="molecule type" value="Genomic_DNA"/>
</dbReference>